<proteinExistence type="predicted"/>
<dbReference type="VEuPathDB" id="PlasmoDB:POWCR01_000212100"/>
<accession>A0A1D3JGK3</accession>
<name>A0A1D3JGK3_PLAOA</name>
<organism evidence="2 3">
    <name type="scientific">Plasmodium ovale</name>
    <name type="common">malaria parasite P. ovale</name>
    <dbReference type="NCBI Taxonomy" id="36330"/>
    <lineage>
        <taxon>Eukaryota</taxon>
        <taxon>Sar</taxon>
        <taxon>Alveolata</taxon>
        <taxon>Apicomplexa</taxon>
        <taxon>Aconoidasida</taxon>
        <taxon>Haemosporida</taxon>
        <taxon>Plasmodiidae</taxon>
        <taxon>Plasmodium</taxon>
        <taxon>Plasmodium (Plasmodium)</taxon>
    </lineage>
</organism>
<gene>
    <name evidence="2" type="primary">PocGH01_00054100</name>
    <name evidence="2" type="ORF">POCGH01_00054100</name>
</gene>
<dbReference type="OrthoDB" id="10669034at2759"/>
<feature type="transmembrane region" description="Helical" evidence="1">
    <location>
        <begin position="169"/>
        <end position="188"/>
    </location>
</feature>
<sequence length="231" mass="27236">MCPMKEKIKFPNFTKTFLFIFLIWICHYYNESSFREPRNRNHWLGTTSNLLTIRLLAKTKSENVATIVGLNERKADNTKDLNLKSQEKDTNGMENNKKRVNEKLKESTLHNKKDVKLSKKKKCNIYNPFRSINSYYDKRVREGFGFVVENYDNKKIFKWSLKDMSLSKIYSVFFIPTLFLLVGGFVAAGAQFDIYFFIIPGICIFILIYIIIKSLKYAYVSSRNRTKNHNK</sequence>
<dbReference type="EMBL" id="FLRI01000606">
    <property type="protein sequence ID" value="SBT84970.1"/>
    <property type="molecule type" value="Genomic_DNA"/>
</dbReference>
<protein>
    <submittedName>
        <fullName evidence="2">Uncharacterized protein</fullName>
    </submittedName>
</protein>
<keyword evidence="1" id="KW-0812">Transmembrane</keyword>
<evidence type="ECO:0000256" key="1">
    <source>
        <dbReference type="SAM" id="Phobius"/>
    </source>
</evidence>
<reference evidence="2 3" key="1">
    <citation type="submission" date="2016-06" db="EMBL/GenBank/DDBJ databases">
        <authorList>
            <consortium name="Pathogen Informatics"/>
        </authorList>
    </citation>
    <scope>NUCLEOTIDE SEQUENCE [LARGE SCALE GENOMIC DNA]</scope>
    <source>
        <strain evidence="2">PocGH01</strain>
    </source>
</reference>
<dbReference type="Proteomes" id="UP000242942">
    <property type="component" value="Unassembled WGS sequence"/>
</dbReference>
<dbReference type="VEuPathDB" id="PlasmoDB:PocGH01_00054100"/>
<keyword evidence="1" id="KW-1133">Transmembrane helix</keyword>
<evidence type="ECO:0000313" key="3">
    <source>
        <dbReference type="Proteomes" id="UP000242942"/>
    </source>
</evidence>
<dbReference type="InterPro" id="IPR022139">
    <property type="entry name" value="Fam-L/Fam-M-like_plasmodium"/>
</dbReference>
<evidence type="ECO:0000313" key="2">
    <source>
        <dbReference type="EMBL" id="SBT84970.1"/>
    </source>
</evidence>
<dbReference type="AlphaFoldDB" id="A0A1D3JGK3"/>
<keyword evidence="1" id="KW-0472">Membrane</keyword>
<dbReference type="Pfam" id="PF12420">
    <property type="entry name" value="DUF3671"/>
    <property type="match status" value="1"/>
</dbReference>
<feature type="transmembrane region" description="Helical" evidence="1">
    <location>
        <begin position="194"/>
        <end position="212"/>
    </location>
</feature>
<keyword evidence="3" id="KW-1185">Reference proteome</keyword>